<proteinExistence type="predicted"/>
<dbReference type="PATRIC" id="fig|1331206.3.peg.2046"/>
<sequence length="94" mass="9916">MTPRAFTRLAAATHAGLPAAWVSRPATQVWLVGGPPNAWRAASCDAVASVYCYRAAVARATAAQARRRIILADLRTLGQAANIEIVLARTEACA</sequence>
<protein>
    <submittedName>
        <fullName evidence="1">Uncharacterized protein</fullName>
    </submittedName>
</protein>
<organism evidence="1 2">
    <name type="scientific">Bordetella holmesii CDC-H585-BH</name>
    <dbReference type="NCBI Taxonomy" id="1331206"/>
    <lineage>
        <taxon>Bacteria</taxon>
        <taxon>Pseudomonadati</taxon>
        <taxon>Pseudomonadota</taxon>
        <taxon>Betaproteobacteria</taxon>
        <taxon>Burkholderiales</taxon>
        <taxon>Alcaligenaceae</taxon>
        <taxon>Bordetella</taxon>
    </lineage>
</organism>
<dbReference type="Proteomes" id="UP000026682">
    <property type="component" value="Unassembled WGS sequence"/>
</dbReference>
<evidence type="ECO:0000313" key="1">
    <source>
        <dbReference type="EMBL" id="KAK90599.1"/>
    </source>
</evidence>
<dbReference type="RefSeq" id="WP_005014328.1">
    <property type="nucleotide sequence ID" value="NZ_JFZZ01000072.1"/>
</dbReference>
<reference evidence="1 2" key="1">
    <citation type="submission" date="2014-03" db="EMBL/GenBank/DDBJ databases">
        <title>Genome sequence of Bordetella holmseii.</title>
        <authorList>
            <person name="Harvill E."/>
            <person name="Goodfield L.L."/>
            <person name="Ivanov Y."/>
            <person name="Meyer J.A."/>
            <person name="Newth C."/>
            <person name="Cassiday P."/>
            <person name="Tondella M.L."/>
            <person name="Liao P."/>
            <person name="Zimmerman J."/>
            <person name="Meert K."/>
            <person name="Wessel D."/>
            <person name="Berger J."/>
            <person name="Dean J.M."/>
            <person name="Holubkov R."/>
            <person name="Burr J."/>
            <person name="Liu T."/>
            <person name="Brinkac L.M."/>
            <person name="Sanka R."/>
            <person name="Kim M."/>
            <person name="Losada L."/>
        </authorList>
    </citation>
    <scope>NUCLEOTIDE SEQUENCE [LARGE SCALE GENOMIC DNA]</scope>
    <source>
        <strain evidence="1 2">CDC-H585-BH</strain>
    </source>
</reference>
<dbReference type="EMBL" id="JFZZ01000072">
    <property type="protein sequence ID" value="KAK90599.1"/>
    <property type="molecule type" value="Genomic_DNA"/>
</dbReference>
<gene>
    <name evidence="1" type="ORF">L497_1541</name>
</gene>
<accession>A0A158M5M6</accession>
<dbReference type="GeneID" id="93119642"/>
<evidence type="ECO:0000313" key="2">
    <source>
        <dbReference type="Proteomes" id="UP000026682"/>
    </source>
</evidence>
<comment type="caution">
    <text evidence="1">The sequence shown here is derived from an EMBL/GenBank/DDBJ whole genome shotgun (WGS) entry which is preliminary data.</text>
</comment>
<dbReference type="AlphaFoldDB" id="A0A158M5M6"/>
<name>A0A158M5M6_9BORD</name>